<dbReference type="HOGENOM" id="CLU_2628460_0_0_1"/>
<dbReference type="Proteomes" id="UP000054337">
    <property type="component" value="Unassembled WGS sequence"/>
</dbReference>
<protein>
    <submittedName>
        <fullName evidence="1">Uncharacterized protein</fullName>
    </submittedName>
</protein>
<gene>
    <name evidence="1" type="ORF">COCVIDRAFT_96766</name>
</gene>
<reference evidence="1 2" key="1">
    <citation type="journal article" date="2013" name="PLoS Genet.">
        <title>Comparative genome structure, secondary metabolite, and effector coding capacity across Cochliobolus pathogens.</title>
        <authorList>
            <person name="Condon B.J."/>
            <person name="Leng Y."/>
            <person name="Wu D."/>
            <person name="Bushley K.E."/>
            <person name="Ohm R.A."/>
            <person name="Otillar R."/>
            <person name="Martin J."/>
            <person name="Schackwitz W."/>
            <person name="Grimwood J."/>
            <person name="MohdZainudin N."/>
            <person name="Xue C."/>
            <person name="Wang R."/>
            <person name="Manning V.A."/>
            <person name="Dhillon B."/>
            <person name="Tu Z.J."/>
            <person name="Steffenson B.J."/>
            <person name="Salamov A."/>
            <person name="Sun H."/>
            <person name="Lowry S."/>
            <person name="LaButti K."/>
            <person name="Han J."/>
            <person name="Copeland A."/>
            <person name="Lindquist E."/>
            <person name="Barry K."/>
            <person name="Schmutz J."/>
            <person name="Baker S.E."/>
            <person name="Ciuffetti L.M."/>
            <person name="Grigoriev I.V."/>
            <person name="Zhong S."/>
            <person name="Turgeon B.G."/>
        </authorList>
    </citation>
    <scope>NUCLEOTIDE SEQUENCE [LARGE SCALE GENOMIC DNA]</scope>
    <source>
        <strain evidence="1 2">FI3</strain>
    </source>
</reference>
<dbReference type="GeneID" id="26260281"/>
<dbReference type="EMBL" id="KI968724">
    <property type="protein sequence ID" value="EUN28092.1"/>
    <property type="molecule type" value="Genomic_DNA"/>
</dbReference>
<keyword evidence="2" id="KW-1185">Reference proteome</keyword>
<organism evidence="1 2">
    <name type="scientific">Bipolaris victoriae (strain FI3)</name>
    <name type="common">Victoria blight of oats agent</name>
    <name type="synonym">Cochliobolus victoriae</name>
    <dbReference type="NCBI Taxonomy" id="930091"/>
    <lineage>
        <taxon>Eukaryota</taxon>
        <taxon>Fungi</taxon>
        <taxon>Dikarya</taxon>
        <taxon>Ascomycota</taxon>
        <taxon>Pezizomycotina</taxon>
        <taxon>Dothideomycetes</taxon>
        <taxon>Pleosporomycetidae</taxon>
        <taxon>Pleosporales</taxon>
        <taxon>Pleosporineae</taxon>
        <taxon>Pleosporaceae</taxon>
        <taxon>Bipolaris</taxon>
    </lineage>
</organism>
<sequence>HFFILAQLFSSNLHIDKFINFNFYTYTVYMIPHLRVIVCQCELCNLHPLLHSLHSPPPPFRGKQIVTTMPNLQTPWHS</sequence>
<evidence type="ECO:0000313" key="1">
    <source>
        <dbReference type="EMBL" id="EUN28092.1"/>
    </source>
</evidence>
<dbReference type="AlphaFoldDB" id="W7EVN0"/>
<accession>W7EVN0</accession>
<evidence type="ECO:0000313" key="2">
    <source>
        <dbReference type="Proteomes" id="UP000054337"/>
    </source>
</evidence>
<proteinExistence type="predicted"/>
<dbReference type="RefSeq" id="XP_014557671.1">
    <property type="nucleotide sequence ID" value="XM_014702185.1"/>
</dbReference>
<feature type="non-terminal residue" evidence="1">
    <location>
        <position position="1"/>
    </location>
</feature>
<name>W7EVN0_BIPV3</name>